<proteinExistence type="predicted"/>
<evidence type="ECO:0000313" key="3">
    <source>
        <dbReference type="Proteomes" id="UP000242700"/>
    </source>
</evidence>
<sequence length="95" mass="10796">MRKKLVWGVITVIVLAVLLLPLVDKTSDTTRVIVDHTSSEIVAPSCFDQSELTNWIDEMSFGNAKNELEYDIRDDCSKEYLQEGKTSVLMRIFEG</sequence>
<protein>
    <submittedName>
        <fullName evidence="2">Uncharacterized protein</fullName>
    </submittedName>
</protein>
<dbReference type="OrthoDB" id="2390164at2"/>
<gene>
    <name evidence="1" type="ORF">J2Z27_001879</name>
    <name evidence="2" type="ORF">SAMN05216187_104118</name>
</gene>
<dbReference type="RefSeq" id="WP_092596396.1">
    <property type="nucleotide sequence ID" value="NZ_BMCN01000004.1"/>
</dbReference>
<dbReference type="Proteomes" id="UP000242700">
    <property type="component" value="Unassembled WGS sequence"/>
</dbReference>
<reference evidence="1 4" key="3">
    <citation type="submission" date="2021-03" db="EMBL/GenBank/DDBJ databases">
        <title>Genomic Encyclopedia of Type Strains, Phase IV (KMG-IV): sequencing the most valuable type-strain genomes for metagenomic binning, comparative biology and taxonomic classification.</title>
        <authorList>
            <person name="Goeker M."/>
        </authorList>
    </citation>
    <scope>NUCLEOTIDE SEQUENCE [LARGE SCALE GENOMIC DNA]</scope>
    <source>
        <strain evidence="1 4">DSM 22420</strain>
    </source>
</reference>
<dbReference type="EMBL" id="JAGGKN010000006">
    <property type="protein sequence ID" value="MBP1952798.1"/>
    <property type="molecule type" value="Genomic_DNA"/>
</dbReference>
<accession>A0A1G8YIF0</accession>
<evidence type="ECO:0000313" key="4">
    <source>
        <dbReference type="Proteomes" id="UP001519348"/>
    </source>
</evidence>
<evidence type="ECO:0000313" key="1">
    <source>
        <dbReference type="EMBL" id="MBP1952798.1"/>
    </source>
</evidence>
<dbReference type="EMBL" id="FNFI01000004">
    <property type="protein sequence ID" value="SDK02578.1"/>
    <property type="molecule type" value="Genomic_DNA"/>
</dbReference>
<organism evidence="2 3">
    <name type="scientific">Jeotgalicoccus aerolatus</name>
    <dbReference type="NCBI Taxonomy" id="709510"/>
    <lineage>
        <taxon>Bacteria</taxon>
        <taxon>Bacillati</taxon>
        <taxon>Bacillota</taxon>
        <taxon>Bacilli</taxon>
        <taxon>Bacillales</taxon>
        <taxon>Staphylococcaceae</taxon>
        <taxon>Jeotgalicoccus</taxon>
    </lineage>
</organism>
<keyword evidence="4" id="KW-1185">Reference proteome</keyword>
<evidence type="ECO:0000313" key="2">
    <source>
        <dbReference type="EMBL" id="SDK02578.1"/>
    </source>
</evidence>
<dbReference type="AlphaFoldDB" id="A0A1G8YIF0"/>
<dbReference type="Proteomes" id="UP001519348">
    <property type="component" value="Unassembled WGS sequence"/>
</dbReference>
<name>A0A1G8YIF0_9STAP</name>
<reference evidence="3" key="1">
    <citation type="submission" date="2016-10" db="EMBL/GenBank/DDBJ databases">
        <authorList>
            <person name="Varghese N."/>
            <person name="Submissions S."/>
        </authorList>
    </citation>
    <scope>NUCLEOTIDE SEQUENCE [LARGE SCALE GENOMIC DNA]</scope>
    <source>
        <strain evidence="3">CGMCC 1.8911</strain>
    </source>
</reference>
<reference evidence="2" key="2">
    <citation type="submission" date="2016-10" db="EMBL/GenBank/DDBJ databases">
        <authorList>
            <person name="de Groot N.N."/>
        </authorList>
    </citation>
    <scope>NUCLEOTIDE SEQUENCE [LARGE SCALE GENOMIC DNA]</scope>
    <source>
        <strain evidence="2">CGMCC 1.8911</strain>
    </source>
</reference>